<gene>
    <name evidence="3" type="ORF">ElyMa_002319100</name>
</gene>
<feature type="coiled-coil region" evidence="1">
    <location>
        <begin position="289"/>
        <end position="323"/>
    </location>
</feature>
<evidence type="ECO:0000313" key="4">
    <source>
        <dbReference type="Proteomes" id="UP000762676"/>
    </source>
</evidence>
<sequence length="1227" mass="138001">MNEEETQSEEERIGFWQDQNNEGQMWTADKANQVNEAIRSINTNEAIRSINTNKADKSDIRENLVDTSIEEGEIPTVTVQIPSINYNKVITLMAGYDEYQNYQNLGYAYDNKGFKHPLSYKSLIKARHGYPYPYPYDYSDEIVAKKGHAYKDTPFWVSYRYFDGVWKIKKAEFTNDDPLPCNTVYIKWINGLGGISFRSFKILKTKTKDTRKYLREFIDFPKTKTAIHCYDEIEKKEMNDIQSLMTSRRISLWTGDNEQKENWILIEIASLDLDIKSLTKAGASSQREVERLSTYIKKLKSSLNESNKELQQNKTALKSYEKQGITTGGAVYDLKKKIASTSKQIKDQSERIVVNNAQLKTARAEYNEQTKVIQAYKDKQNKMRKAYEQTDGSMQQIGVALRNNKKLYSNLTKEERENEKIGGKLLTLIKKQDEEYKSLNKSVGNTQVFVGSYEDAVKKALGSTGAFGSKINGVIGSLKNAKDGLVAMRAATKAQTVATSSGSKALRLFRVALISTGIGAIVVLIGSLAGAFLSTQKGIDAVNRALAPLKGAFKGIIGVVQKIATSVFSGLKDQWTITANAILIGINKVRIAWNRWTNDKEEANRLEKETIKLTEELTQARERSLERSKDILKTGKDATKQISDAVASQQKIEELKIEIQKAESDMLTNRAKLNKQIKEEELIAKNTSLTAKERNDASERAKELSKELLDGETAILKNKIKQMELEQSMNDTSREEIAALQQLKADLTQKETEQKAIELKFLSTKKSLQSELIAKQKKATEEAIKKAKVLLDIYLEENKGKKRGLEEEVKYADKIKDEKIAILKKELDLGKKTKEEYRLEELRILNEHGEAIVNATIDNAGRELKAFKEAHQSKLKANQLLNDQMVAQEVDRLDQIAEAERTHQSLRLENGQISQTEYNDAINEIDETNREAKSDLENTLQEQQREARAIDVENQRALDQENFNNDFERQLQNLEISRQRDIAIAEKTGADINLINEKHNAKRQEIDLAYNQAKLQQTANMFGGVAKLLGEHTAAGKAAGIAQATINTYQGVTEVWKAPAVLPEPFNTGSKILATATTLASGLATVQKITSIDTTVKKKMAKGGLVEIGGKRHAEGGTKFWGEDGTSFEAEKGEVIGVMNRNASRLFMEFNNAYAPGGFQRKNYFAEGGIVQREIMNQAPSQIQAIDYDLLAEKIGEANRELPAPITAVQDIIKETEKFNKVESLVR</sequence>
<dbReference type="AlphaFoldDB" id="A0AAV4G584"/>
<feature type="region of interest" description="Disordered" evidence="2">
    <location>
        <begin position="1"/>
        <end position="22"/>
    </location>
</feature>
<evidence type="ECO:0000313" key="3">
    <source>
        <dbReference type="EMBL" id="GFR80614.1"/>
    </source>
</evidence>
<organism evidence="3 4">
    <name type="scientific">Elysia marginata</name>
    <dbReference type="NCBI Taxonomy" id="1093978"/>
    <lineage>
        <taxon>Eukaryota</taxon>
        <taxon>Metazoa</taxon>
        <taxon>Spiralia</taxon>
        <taxon>Lophotrochozoa</taxon>
        <taxon>Mollusca</taxon>
        <taxon>Gastropoda</taxon>
        <taxon>Heterobranchia</taxon>
        <taxon>Euthyneura</taxon>
        <taxon>Panpulmonata</taxon>
        <taxon>Sacoglossa</taxon>
        <taxon>Placobranchoidea</taxon>
        <taxon>Plakobranchidae</taxon>
        <taxon>Elysia</taxon>
    </lineage>
</organism>
<reference evidence="3 4" key="1">
    <citation type="journal article" date="2021" name="Elife">
        <title>Chloroplast acquisition without the gene transfer in kleptoplastic sea slugs, Plakobranchus ocellatus.</title>
        <authorList>
            <person name="Maeda T."/>
            <person name="Takahashi S."/>
            <person name="Yoshida T."/>
            <person name="Shimamura S."/>
            <person name="Takaki Y."/>
            <person name="Nagai Y."/>
            <person name="Toyoda A."/>
            <person name="Suzuki Y."/>
            <person name="Arimoto A."/>
            <person name="Ishii H."/>
            <person name="Satoh N."/>
            <person name="Nishiyama T."/>
            <person name="Hasebe M."/>
            <person name="Maruyama T."/>
            <person name="Minagawa J."/>
            <person name="Obokata J."/>
            <person name="Shigenobu S."/>
        </authorList>
    </citation>
    <scope>NUCLEOTIDE SEQUENCE [LARGE SCALE GENOMIC DNA]</scope>
</reference>
<evidence type="ECO:0000256" key="1">
    <source>
        <dbReference type="SAM" id="Coils"/>
    </source>
</evidence>
<accession>A0AAV4G584</accession>
<proteinExistence type="predicted"/>
<dbReference type="Gene3D" id="1.10.287.1490">
    <property type="match status" value="1"/>
</dbReference>
<feature type="coiled-coil region" evidence="1">
    <location>
        <begin position="603"/>
        <end position="672"/>
    </location>
</feature>
<dbReference type="Proteomes" id="UP000762676">
    <property type="component" value="Unassembled WGS sequence"/>
</dbReference>
<feature type="coiled-coil region" evidence="1">
    <location>
        <begin position="918"/>
        <end position="960"/>
    </location>
</feature>
<evidence type="ECO:0000256" key="2">
    <source>
        <dbReference type="SAM" id="MobiDB-lite"/>
    </source>
</evidence>
<keyword evidence="1" id="KW-0175">Coiled coil</keyword>
<comment type="caution">
    <text evidence="3">The sequence shown here is derived from an EMBL/GenBank/DDBJ whole genome shotgun (WGS) entry which is preliminary data.</text>
</comment>
<dbReference type="EMBL" id="BMAT01004790">
    <property type="protein sequence ID" value="GFR80614.1"/>
    <property type="molecule type" value="Genomic_DNA"/>
</dbReference>
<keyword evidence="4" id="KW-1185">Reference proteome</keyword>
<feature type="coiled-coil region" evidence="1">
    <location>
        <begin position="706"/>
        <end position="797"/>
    </location>
</feature>
<name>A0AAV4G584_9GAST</name>
<protein>
    <submittedName>
        <fullName evidence="3">Chromosome segregation ATPase-like protein</fullName>
    </submittedName>
</protein>